<dbReference type="KEGG" id="dci:103517146"/>
<organism evidence="3 4">
    <name type="scientific">Diaphorina citri</name>
    <name type="common">Asian citrus psyllid</name>
    <dbReference type="NCBI Taxonomy" id="121845"/>
    <lineage>
        <taxon>Eukaryota</taxon>
        <taxon>Metazoa</taxon>
        <taxon>Ecdysozoa</taxon>
        <taxon>Arthropoda</taxon>
        <taxon>Hexapoda</taxon>
        <taxon>Insecta</taxon>
        <taxon>Pterygota</taxon>
        <taxon>Neoptera</taxon>
        <taxon>Paraneoptera</taxon>
        <taxon>Hemiptera</taxon>
        <taxon>Sternorrhyncha</taxon>
        <taxon>Psylloidea</taxon>
        <taxon>Psyllidae</taxon>
        <taxon>Diaphorininae</taxon>
        <taxon>Diaphorina</taxon>
    </lineage>
</organism>
<dbReference type="PaxDb" id="121845-A0A1S3DER3"/>
<dbReference type="RefSeq" id="XP_008480391.1">
    <property type="nucleotide sequence ID" value="XM_008482169.1"/>
</dbReference>
<evidence type="ECO:0000313" key="3">
    <source>
        <dbReference type="Proteomes" id="UP000079169"/>
    </source>
</evidence>
<name>A0A1S3DER3_DIACI</name>
<dbReference type="InterPro" id="IPR029526">
    <property type="entry name" value="PGBD"/>
</dbReference>
<evidence type="ECO:0000259" key="2">
    <source>
        <dbReference type="Pfam" id="PF13843"/>
    </source>
</evidence>
<keyword evidence="3" id="KW-1185">Reference proteome</keyword>
<dbReference type="OMA" id="WILYRND"/>
<sequence>MPNRIPKDVKLKGDKDMRKEGRGSIDFVSDGKVIFIKWFDNKPVYMISTNEGIGVCKPVKRWCKKEKKYIMVKQPDVIKSYNANMGGVDMADRILSCCPSRGRTNKWTVRVILHMFDLCVSNAWILYRNDRCSQGIPSKAVKQMRCFKLDFGEHLISTFSSKISSVDSDDDSDYKPPSNLTSKAKCQENTLASKTSSTEWPSSTTI</sequence>
<dbReference type="GeneID" id="103517146"/>
<accession>A0A1S3DER3</accession>
<gene>
    <name evidence="4" type="primary">LOC103517146</name>
</gene>
<feature type="domain" description="PiggyBac transposable element-derived protein" evidence="2">
    <location>
        <begin position="4"/>
        <end position="124"/>
    </location>
</feature>
<proteinExistence type="predicted"/>
<dbReference type="Proteomes" id="UP000079169">
    <property type="component" value="Unplaced"/>
</dbReference>
<feature type="compositionally biased region" description="Polar residues" evidence="1">
    <location>
        <begin position="178"/>
        <end position="206"/>
    </location>
</feature>
<dbReference type="PANTHER" id="PTHR47272">
    <property type="entry name" value="DDE_TNP_1_7 DOMAIN-CONTAINING PROTEIN"/>
    <property type="match status" value="1"/>
</dbReference>
<evidence type="ECO:0000256" key="1">
    <source>
        <dbReference type="SAM" id="MobiDB-lite"/>
    </source>
</evidence>
<protein>
    <submittedName>
        <fullName evidence="4">PiggyBac transposable element-derived protein 3-like</fullName>
    </submittedName>
</protein>
<dbReference type="Pfam" id="PF13843">
    <property type="entry name" value="DDE_Tnp_1_7"/>
    <property type="match status" value="1"/>
</dbReference>
<reference evidence="4" key="1">
    <citation type="submission" date="2025-08" db="UniProtKB">
        <authorList>
            <consortium name="RefSeq"/>
        </authorList>
    </citation>
    <scope>IDENTIFICATION</scope>
</reference>
<evidence type="ECO:0000313" key="4">
    <source>
        <dbReference type="RefSeq" id="XP_008480391.1"/>
    </source>
</evidence>
<dbReference type="AlphaFoldDB" id="A0A1S3DER3"/>
<dbReference type="STRING" id="121845.A0A1S3DER3"/>
<dbReference type="PANTHER" id="PTHR47272:SF2">
    <property type="entry name" value="PIGGYBAC TRANSPOSABLE ELEMENT-DERIVED PROTEIN 3-LIKE"/>
    <property type="match status" value="1"/>
</dbReference>
<feature type="region of interest" description="Disordered" evidence="1">
    <location>
        <begin position="163"/>
        <end position="206"/>
    </location>
</feature>